<dbReference type="EMBL" id="QQRQ01000016">
    <property type="protein sequence ID" value="RFT06117.1"/>
    <property type="molecule type" value="Genomic_DNA"/>
</dbReference>
<dbReference type="GeneID" id="97995851"/>
<comment type="caution">
    <text evidence="3">The sequence shown here is derived from an EMBL/GenBank/DDBJ whole genome shotgun (WGS) entry which is preliminary data.</text>
</comment>
<dbReference type="Proteomes" id="UP000260649">
    <property type="component" value="Unassembled WGS sequence"/>
</dbReference>
<dbReference type="RefSeq" id="WP_021919524.1">
    <property type="nucleotide sequence ID" value="NZ_CAKXKJ010000007.1"/>
</dbReference>
<evidence type="ECO:0000256" key="2">
    <source>
        <dbReference type="SAM" id="Phobius"/>
    </source>
</evidence>
<evidence type="ECO:0000313" key="3">
    <source>
        <dbReference type="EMBL" id="RFT06117.1"/>
    </source>
</evidence>
<keyword evidence="4" id="KW-1185">Reference proteome</keyword>
<name>A0A3E2B290_9FIRM</name>
<gene>
    <name evidence="3" type="ORF">DV520_08915</name>
</gene>
<evidence type="ECO:0000313" key="4">
    <source>
        <dbReference type="Proteomes" id="UP000260649"/>
    </source>
</evidence>
<dbReference type="AlphaFoldDB" id="A0A3E2B290"/>
<evidence type="ECO:0000256" key="1">
    <source>
        <dbReference type="SAM" id="MobiDB-lite"/>
    </source>
</evidence>
<organism evidence="3 4">
    <name type="scientific">Evtepia gabavorous</name>
    <dbReference type="NCBI Taxonomy" id="2211183"/>
    <lineage>
        <taxon>Bacteria</taxon>
        <taxon>Bacillati</taxon>
        <taxon>Bacillota</taxon>
        <taxon>Clostridia</taxon>
        <taxon>Eubacteriales</taxon>
        <taxon>Evtepia</taxon>
    </lineage>
</organism>
<proteinExistence type="predicted"/>
<keyword evidence="2" id="KW-1133">Transmembrane helix</keyword>
<keyword evidence="2" id="KW-0812">Transmembrane</keyword>
<feature type="compositionally biased region" description="Polar residues" evidence="1">
    <location>
        <begin position="180"/>
        <end position="190"/>
    </location>
</feature>
<protein>
    <submittedName>
        <fullName evidence="3">Uncharacterized protein</fullName>
    </submittedName>
</protein>
<reference evidence="3 4" key="1">
    <citation type="submission" date="2018-07" db="EMBL/GenBank/DDBJ databases">
        <title>GABA Modulating Bacteria of the Human Gut Microbiota.</title>
        <authorList>
            <person name="Strandwitz P."/>
            <person name="Kim K.H."/>
            <person name="Terekhova D."/>
            <person name="Liu J.K."/>
            <person name="Sharma A."/>
            <person name="Levering J."/>
            <person name="Mcdonald D."/>
            <person name="Dietrich D."/>
            <person name="Ramadhar T.R."/>
            <person name="Lekbua A."/>
            <person name="Mroue N."/>
            <person name="Liston C."/>
            <person name="Stewart E.J."/>
            <person name="Dubin M.J."/>
            <person name="Zengler K."/>
            <person name="Knight R."/>
            <person name="Gilbert J.A."/>
            <person name="Clardy J."/>
            <person name="Lewis K."/>
        </authorList>
    </citation>
    <scope>NUCLEOTIDE SEQUENCE [LARGE SCALE GENOMIC DNA]</scope>
    <source>
        <strain evidence="3 4">KLE1738</strain>
    </source>
</reference>
<feature type="transmembrane region" description="Helical" evidence="2">
    <location>
        <begin position="75"/>
        <end position="93"/>
    </location>
</feature>
<accession>A0A3E2B290</accession>
<sequence length="199" mass="21329">MSHTTSSARRAAAQRLLLETTLFQEETSLPRLQALLTTLEDQPPPAFSAEASWRQLQATHPDCFPLRRARAWRRWALAGSAAALAALVLLLPAQTKESTAPAPALSQDAVSQVIPTSAGLAALYDLAYLENLAPPSACPDVENLPFFLPGDTAPGHLPFDPEDKTQSIFLLEDAPLSPAPFSQDSVQNIPSEPASPETP</sequence>
<feature type="region of interest" description="Disordered" evidence="1">
    <location>
        <begin position="176"/>
        <end position="199"/>
    </location>
</feature>
<keyword evidence="2" id="KW-0472">Membrane</keyword>